<sequence>MPRLDGTHGCGGVRLGLQSVGWRGLGGGGNSRARGQLWASGVTGPADEINGTNHCRRGAGLGPPAPLQLPARLGLRRSTAAPHPTAIPGPTDTEFKIPGVKFGSEGAPYRVQHIDRHTPVLGELRRECAAWGRGHGAWGERPWPAVYRAAMSSRACDAGFPRELLPSEEAPRDLEDIIVKCNLEMNRGNILILMITLVGNARGTRKEFGEAEEVRGTGSACCQGKRM</sequence>
<name>A0AAD7DKI2_MYCRO</name>
<accession>A0AAD7DKI2</accession>
<evidence type="ECO:0000313" key="1">
    <source>
        <dbReference type="EMBL" id="KAJ7693409.1"/>
    </source>
</evidence>
<proteinExistence type="predicted"/>
<organism evidence="1 2">
    <name type="scientific">Mycena rosella</name>
    <name type="common">Pink bonnet</name>
    <name type="synonym">Agaricus rosellus</name>
    <dbReference type="NCBI Taxonomy" id="1033263"/>
    <lineage>
        <taxon>Eukaryota</taxon>
        <taxon>Fungi</taxon>
        <taxon>Dikarya</taxon>
        <taxon>Basidiomycota</taxon>
        <taxon>Agaricomycotina</taxon>
        <taxon>Agaricomycetes</taxon>
        <taxon>Agaricomycetidae</taxon>
        <taxon>Agaricales</taxon>
        <taxon>Marasmiineae</taxon>
        <taxon>Mycenaceae</taxon>
        <taxon>Mycena</taxon>
    </lineage>
</organism>
<evidence type="ECO:0000313" key="2">
    <source>
        <dbReference type="Proteomes" id="UP001221757"/>
    </source>
</evidence>
<keyword evidence="2" id="KW-1185">Reference proteome</keyword>
<comment type="caution">
    <text evidence="1">The sequence shown here is derived from an EMBL/GenBank/DDBJ whole genome shotgun (WGS) entry which is preliminary data.</text>
</comment>
<dbReference type="Proteomes" id="UP001221757">
    <property type="component" value="Unassembled WGS sequence"/>
</dbReference>
<reference evidence="1" key="1">
    <citation type="submission" date="2023-03" db="EMBL/GenBank/DDBJ databases">
        <title>Massive genome expansion in bonnet fungi (Mycena s.s.) driven by repeated elements and novel gene families across ecological guilds.</title>
        <authorList>
            <consortium name="Lawrence Berkeley National Laboratory"/>
            <person name="Harder C.B."/>
            <person name="Miyauchi S."/>
            <person name="Viragh M."/>
            <person name="Kuo A."/>
            <person name="Thoen E."/>
            <person name="Andreopoulos B."/>
            <person name="Lu D."/>
            <person name="Skrede I."/>
            <person name="Drula E."/>
            <person name="Henrissat B."/>
            <person name="Morin E."/>
            <person name="Kohler A."/>
            <person name="Barry K."/>
            <person name="LaButti K."/>
            <person name="Morin E."/>
            <person name="Salamov A."/>
            <person name="Lipzen A."/>
            <person name="Mereny Z."/>
            <person name="Hegedus B."/>
            <person name="Baldrian P."/>
            <person name="Stursova M."/>
            <person name="Weitz H."/>
            <person name="Taylor A."/>
            <person name="Grigoriev I.V."/>
            <person name="Nagy L.G."/>
            <person name="Martin F."/>
            <person name="Kauserud H."/>
        </authorList>
    </citation>
    <scope>NUCLEOTIDE SEQUENCE</scope>
    <source>
        <strain evidence="1">CBHHK067</strain>
    </source>
</reference>
<dbReference type="AlphaFoldDB" id="A0AAD7DKI2"/>
<dbReference type="EMBL" id="JARKIE010000046">
    <property type="protein sequence ID" value="KAJ7693409.1"/>
    <property type="molecule type" value="Genomic_DNA"/>
</dbReference>
<protein>
    <submittedName>
        <fullName evidence="1">Uncharacterized protein</fullName>
    </submittedName>
</protein>
<gene>
    <name evidence="1" type="ORF">B0H17DRAFT_1132564</name>
</gene>